<comment type="function">
    <text evidence="8">Functions as both a chaperone and a metalloprotease. Maintains the integrity of the outer membrane by promoting either the assembly or the elimination of outer membrane proteins, depending on their folding state.</text>
</comment>
<dbReference type="InterPro" id="IPR051156">
    <property type="entry name" value="Mito/Outer_Membr_Metalloprot"/>
</dbReference>
<protein>
    <recommendedName>
        <fullName evidence="8">Putative beta-barrel assembly-enhancing protease</fullName>
        <ecNumber evidence="8">3.4.-.-</ecNumber>
    </recommendedName>
</protein>
<comment type="cofactor">
    <cofactor evidence="8">
        <name>Zn(2+)</name>
        <dbReference type="ChEBI" id="CHEBI:29105"/>
    </cofactor>
    <text evidence="8">Binds 1 zinc ion per subunit.</text>
</comment>
<keyword evidence="4 8" id="KW-0574">Periplasm</keyword>
<dbReference type="EMBL" id="APPE01000047">
    <property type="protein sequence ID" value="ENU99537.1"/>
    <property type="molecule type" value="Genomic_DNA"/>
</dbReference>
<feature type="domain" description="Peptidase M48" evidence="9">
    <location>
        <begin position="88"/>
        <end position="276"/>
    </location>
</feature>
<dbReference type="GO" id="GO:0051603">
    <property type="term" value="P:proteolysis involved in protein catabolic process"/>
    <property type="evidence" value="ECO:0007669"/>
    <property type="project" value="TreeGrafter"/>
</dbReference>
<keyword evidence="11" id="KW-1185">Reference proteome</keyword>
<evidence type="ECO:0000256" key="1">
    <source>
        <dbReference type="ARBA" id="ARBA00022670"/>
    </source>
</evidence>
<dbReference type="PATRIC" id="fig|1217710.3.peg.1353"/>
<dbReference type="PANTHER" id="PTHR22726:SF1">
    <property type="entry name" value="METALLOENDOPEPTIDASE OMA1, MITOCHONDRIAL"/>
    <property type="match status" value="1"/>
</dbReference>
<feature type="binding site" evidence="8">
    <location>
        <position position="154"/>
    </location>
    <ligand>
        <name>Zn(2+)</name>
        <dbReference type="ChEBI" id="CHEBI:29105"/>
        <note>catalytic</note>
    </ligand>
</feature>
<keyword evidence="3 8" id="KW-0732">Signal</keyword>
<dbReference type="SUPFAM" id="SSF48452">
    <property type="entry name" value="TPR-like"/>
    <property type="match status" value="1"/>
</dbReference>
<dbReference type="Gene3D" id="3.30.2010.10">
    <property type="entry name" value="Metalloproteases ('zincins'), catalytic domain"/>
    <property type="match status" value="1"/>
</dbReference>
<dbReference type="InterPro" id="IPR011990">
    <property type="entry name" value="TPR-like_helical_dom_sf"/>
</dbReference>
<comment type="subcellular location">
    <subcellularLocation>
        <location evidence="8">Periplasm</location>
    </subcellularLocation>
</comment>
<feature type="binding site" evidence="8">
    <location>
        <position position="220"/>
    </location>
    <ligand>
        <name>Zn(2+)</name>
        <dbReference type="ChEBI" id="CHEBI:29105"/>
        <note>catalytic</note>
    </ligand>
</feature>
<name>N8WWA0_9GAMM</name>
<dbReference type="Gene3D" id="1.25.40.10">
    <property type="entry name" value="Tetratricopeptide repeat domain"/>
    <property type="match status" value="1"/>
</dbReference>
<keyword evidence="5 8" id="KW-0378">Hydrolase</keyword>
<organism evidence="10 11">
    <name type="scientific">Acinetobacter variabilis</name>
    <dbReference type="NCBI Taxonomy" id="70346"/>
    <lineage>
        <taxon>Bacteria</taxon>
        <taxon>Pseudomonadati</taxon>
        <taxon>Pseudomonadota</taxon>
        <taxon>Gammaproteobacteria</taxon>
        <taxon>Moraxellales</taxon>
        <taxon>Moraxellaceae</taxon>
        <taxon>Acinetobacter</taxon>
    </lineage>
</organism>
<evidence type="ECO:0000256" key="7">
    <source>
        <dbReference type="ARBA" id="ARBA00023049"/>
    </source>
</evidence>
<feature type="active site" evidence="8">
    <location>
        <position position="155"/>
    </location>
</feature>
<dbReference type="Pfam" id="PF01435">
    <property type="entry name" value="Peptidase_M48"/>
    <property type="match status" value="1"/>
</dbReference>
<keyword evidence="7 8" id="KW-0482">Metalloprotease</keyword>
<dbReference type="HOGENOM" id="CLU_030556_1_1_6"/>
<gene>
    <name evidence="10" type="ORF">F969_01435</name>
</gene>
<dbReference type="GO" id="GO:0016020">
    <property type="term" value="C:membrane"/>
    <property type="evidence" value="ECO:0007669"/>
    <property type="project" value="InterPro"/>
</dbReference>
<dbReference type="EC" id="3.4.-.-" evidence="8"/>
<evidence type="ECO:0000256" key="5">
    <source>
        <dbReference type="ARBA" id="ARBA00022801"/>
    </source>
</evidence>
<feature type="binding site" evidence="8">
    <location>
        <position position="158"/>
    </location>
    <ligand>
        <name>Zn(2+)</name>
        <dbReference type="ChEBI" id="CHEBI:29105"/>
        <note>catalytic</note>
    </ligand>
</feature>
<proteinExistence type="inferred from homology"/>
<sequence length="500" mass="56318">MLIFRCYIRDRLKLNFRDFSLKRLVLACGLGLCATAGHSDNNYFNQPAAQFSVPDIGAGVGLIDQQKEQMIGEKVYRQVQKQMPVIQNPWLEDQLLSIFSQILSQTKLQQPIGLMVINDPQINAFAVPGGLFALNAGLINSARNTDEVAGVMAHEIAHVTQRHYSRSQETFKGQGLLALAGILVGALVASQADGDAGAAVMMGSQAALLDQQLTYSRNQEREADRIGMQYMYAAGYSPHSMADFFEVMHRSTSRLSFMPDFWLTHPLTTERMSEARLRANQLPAVKRNLNDQDFEIIKWYTRVLSRQTTEQQLNLMVQRNDFPGQLALTAYQLQQGDFQAAQVALDQAKKHNKMHPLQVLFQTDIYLGQNQLDNALKSISSAARIMPENRALNYKYAETLIRAKQPDQARTIVQRFLNSNTRDVSGWRLMQLAANAAPDSSIKAANVLRYRAEVEYWSGYEETAIKSLIHAQRISKGNQSLSATIGQRLKQMQQTRQFKI</sequence>
<comment type="similarity">
    <text evidence="8">Belongs to the peptidase M48 family. BepA subfamily.</text>
</comment>
<reference evidence="10 11" key="1">
    <citation type="submission" date="2013-02" db="EMBL/GenBank/DDBJ databases">
        <title>The Genome Sequence of Acinetobacter sp. NIPH 899.</title>
        <authorList>
            <consortium name="The Broad Institute Genome Sequencing Platform"/>
            <consortium name="The Broad Institute Genome Sequencing Center for Infectious Disease"/>
            <person name="Cerqueira G."/>
            <person name="Feldgarden M."/>
            <person name="Courvalin P."/>
            <person name="Perichon B."/>
            <person name="Grillot-Courvalin C."/>
            <person name="Clermont D."/>
            <person name="Rocha E."/>
            <person name="Yoon E.-J."/>
            <person name="Nemec A."/>
            <person name="Walker B."/>
            <person name="Young S.K."/>
            <person name="Zeng Q."/>
            <person name="Gargeya S."/>
            <person name="Fitzgerald M."/>
            <person name="Haas B."/>
            <person name="Abouelleil A."/>
            <person name="Alvarado L."/>
            <person name="Arachchi H.M."/>
            <person name="Berlin A.M."/>
            <person name="Chapman S.B."/>
            <person name="Dewar J."/>
            <person name="Goldberg J."/>
            <person name="Griggs A."/>
            <person name="Gujja S."/>
            <person name="Hansen M."/>
            <person name="Howarth C."/>
            <person name="Imamovic A."/>
            <person name="Larimer J."/>
            <person name="McCowan C."/>
            <person name="Murphy C."/>
            <person name="Neiman D."/>
            <person name="Pearson M."/>
            <person name="Priest M."/>
            <person name="Roberts A."/>
            <person name="Saif S."/>
            <person name="Shea T."/>
            <person name="Sisk P."/>
            <person name="Sykes S."/>
            <person name="Wortman J."/>
            <person name="Nusbaum C."/>
            <person name="Birren B."/>
        </authorList>
    </citation>
    <scope>NUCLEOTIDE SEQUENCE [LARGE SCALE GENOMIC DNA]</scope>
    <source>
        <strain evidence="10 11">NIPH 899</strain>
    </source>
</reference>
<evidence type="ECO:0000313" key="11">
    <source>
        <dbReference type="Proteomes" id="UP000013070"/>
    </source>
</evidence>
<dbReference type="GO" id="GO:0004222">
    <property type="term" value="F:metalloendopeptidase activity"/>
    <property type="evidence" value="ECO:0007669"/>
    <property type="project" value="InterPro"/>
</dbReference>
<evidence type="ECO:0000256" key="2">
    <source>
        <dbReference type="ARBA" id="ARBA00022723"/>
    </source>
</evidence>
<dbReference type="PANTHER" id="PTHR22726">
    <property type="entry name" value="METALLOENDOPEPTIDASE OMA1"/>
    <property type="match status" value="1"/>
</dbReference>
<evidence type="ECO:0000256" key="8">
    <source>
        <dbReference type="HAMAP-Rule" id="MF_00997"/>
    </source>
</evidence>
<dbReference type="GO" id="GO:0008270">
    <property type="term" value="F:zinc ion binding"/>
    <property type="evidence" value="ECO:0007669"/>
    <property type="project" value="UniProtKB-UniRule"/>
</dbReference>
<keyword evidence="1 8" id="KW-0645">Protease</keyword>
<evidence type="ECO:0000256" key="6">
    <source>
        <dbReference type="ARBA" id="ARBA00022833"/>
    </source>
</evidence>
<dbReference type="InterPro" id="IPR030873">
    <property type="entry name" value="Protease_BepA"/>
</dbReference>
<keyword evidence="6 8" id="KW-0862">Zinc</keyword>
<comment type="caution">
    <text evidence="10">The sequence shown here is derived from an EMBL/GenBank/DDBJ whole genome shotgun (WGS) entry which is preliminary data.</text>
</comment>
<dbReference type="GO" id="GO:0042597">
    <property type="term" value="C:periplasmic space"/>
    <property type="evidence" value="ECO:0007669"/>
    <property type="project" value="UniProtKB-SubCell"/>
</dbReference>
<evidence type="ECO:0000313" key="10">
    <source>
        <dbReference type="EMBL" id="ENU99537.1"/>
    </source>
</evidence>
<accession>N8WWA0</accession>
<evidence type="ECO:0000256" key="4">
    <source>
        <dbReference type="ARBA" id="ARBA00022764"/>
    </source>
</evidence>
<dbReference type="Proteomes" id="UP000013070">
    <property type="component" value="Unassembled WGS sequence"/>
</dbReference>
<dbReference type="eggNOG" id="COG4783">
    <property type="taxonomic scope" value="Bacteria"/>
</dbReference>
<feature type="active site" description="Proton donor" evidence="8">
    <location>
        <position position="224"/>
    </location>
</feature>
<dbReference type="Pfam" id="PF14559">
    <property type="entry name" value="TPR_19"/>
    <property type="match status" value="1"/>
</dbReference>
<evidence type="ECO:0000259" key="9">
    <source>
        <dbReference type="Pfam" id="PF01435"/>
    </source>
</evidence>
<dbReference type="InterPro" id="IPR001915">
    <property type="entry name" value="Peptidase_M48"/>
</dbReference>
<dbReference type="AlphaFoldDB" id="N8WWA0"/>
<keyword evidence="2 8" id="KW-0479">Metal-binding</keyword>
<evidence type="ECO:0000256" key="3">
    <source>
        <dbReference type="ARBA" id="ARBA00022729"/>
    </source>
</evidence>
<dbReference type="HAMAP" id="MF_00997">
    <property type="entry name" value="Protease_BepA"/>
    <property type="match status" value="1"/>
</dbReference>